<dbReference type="NCBIfam" id="TIGR00410">
    <property type="entry name" value="lacE"/>
    <property type="match status" value="1"/>
</dbReference>
<reference evidence="11 12" key="1">
    <citation type="journal article" date="2015" name="Genome Announc.">
        <title>Expanding the biotechnology potential of lactobacilli through comparative genomics of 213 strains and associated genera.</title>
        <authorList>
            <person name="Sun Z."/>
            <person name="Harris H.M."/>
            <person name="McCann A."/>
            <person name="Guo C."/>
            <person name="Argimon S."/>
            <person name="Zhang W."/>
            <person name="Yang X."/>
            <person name="Jeffery I.B."/>
            <person name="Cooney J.C."/>
            <person name="Kagawa T.F."/>
            <person name="Liu W."/>
            <person name="Song Y."/>
            <person name="Salvetti E."/>
            <person name="Wrobel A."/>
            <person name="Rasinkangas P."/>
            <person name="Parkhill J."/>
            <person name="Rea M.C."/>
            <person name="O'Sullivan O."/>
            <person name="Ritari J."/>
            <person name="Douillard F.P."/>
            <person name="Paul Ross R."/>
            <person name="Yang R."/>
            <person name="Briner A.E."/>
            <person name="Felis G.E."/>
            <person name="de Vos W.M."/>
            <person name="Barrangou R."/>
            <person name="Klaenhammer T.R."/>
            <person name="Caufield P.W."/>
            <person name="Cui Y."/>
            <person name="Zhang H."/>
            <person name="O'Toole P.W."/>
        </authorList>
    </citation>
    <scope>NUCLEOTIDE SEQUENCE [LARGE SCALE GENOMIC DNA]</scope>
    <source>
        <strain evidence="11 12">DSM 20623</strain>
    </source>
</reference>
<dbReference type="PANTHER" id="PTHR33989">
    <property type="match status" value="1"/>
</dbReference>
<feature type="transmembrane region" description="Helical" evidence="9">
    <location>
        <begin position="69"/>
        <end position="87"/>
    </location>
</feature>
<evidence type="ECO:0000259" key="10">
    <source>
        <dbReference type="PROSITE" id="PS51105"/>
    </source>
</evidence>
<feature type="transmembrane region" description="Helical" evidence="9">
    <location>
        <begin position="130"/>
        <end position="153"/>
    </location>
</feature>
<keyword evidence="7 8" id="KW-0472">Membrane</keyword>
<evidence type="ECO:0000256" key="4">
    <source>
        <dbReference type="ARBA" id="ARBA00022597"/>
    </source>
</evidence>
<sequence>MKWAKIQENMQVVMGKFTSNRYIQALSDGLMTLFPLMIVGAMSSLLYALPIKGYQSFITSTGIAKAINIPYGITTGLIAIYAAYMIGYKLADSFDKDGAMGGILSLMAFFVVTPITIFDEKIQTLNMQYLGSQGLFVAIIVSLIASRIYVLILDQKWEIKLPESVPPTVSNSFNSLIPGIVIAVIFVVISQLVALTAYGNAHDLIIQLIQGPLQKLGANLPAALVLVFLMQFLWFLGIHGSMATMAILYAVYYPLDLANLNAFNAGSPLPYIVTMSFIMQQKGAHNLAFAILLAFKTKSTQLKTVGRLGLLPAVFGISEPLKFGVPMILNPYILVPMIGAPMVNIVISYFAIAAGWVPRLNGVMVPTGMPEIVKGIFMGGWQLVVLNVVLLVVSILIYLPFVGMLDTNKVKAEAVFEKES</sequence>
<dbReference type="InterPro" id="IPR051088">
    <property type="entry name" value="PTS_Sugar-EIIC/EIIB"/>
</dbReference>
<comment type="caution">
    <text evidence="11">The sequence shown here is derived from an EMBL/GenBank/DDBJ whole genome shotgun (WGS) entry which is preliminary data.</text>
</comment>
<feature type="domain" description="PTS EIIC type-3" evidence="10">
    <location>
        <begin position="6"/>
        <end position="401"/>
    </location>
</feature>
<feature type="transmembrane region" description="Helical" evidence="9">
    <location>
        <begin position="376"/>
        <end position="401"/>
    </location>
</feature>
<feature type="transmembrane region" description="Helical" evidence="9">
    <location>
        <begin position="332"/>
        <end position="356"/>
    </location>
</feature>
<evidence type="ECO:0000256" key="2">
    <source>
        <dbReference type="ARBA" id="ARBA00022448"/>
    </source>
</evidence>
<keyword evidence="3 8" id="KW-1003">Cell membrane</keyword>
<evidence type="ECO:0000256" key="9">
    <source>
        <dbReference type="SAM" id="Phobius"/>
    </source>
</evidence>
<gene>
    <name evidence="11" type="ORF">IV74_GL000060</name>
</gene>
<evidence type="ECO:0000256" key="5">
    <source>
        <dbReference type="ARBA" id="ARBA00022692"/>
    </source>
</evidence>
<keyword evidence="5 9" id="KW-0812">Transmembrane</keyword>
<name>A0A0R2I6V0_CARDV</name>
<evidence type="ECO:0000313" key="12">
    <source>
        <dbReference type="Proteomes" id="UP000051658"/>
    </source>
</evidence>
<dbReference type="GO" id="GO:0009401">
    <property type="term" value="P:phosphoenolpyruvate-dependent sugar phosphotransferase system"/>
    <property type="evidence" value="ECO:0007669"/>
    <property type="project" value="InterPro"/>
</dbReference>
<dbReference type="GeneID" id="89587642"/>
<dbReference type="Proteomes" id="UP000051658">
    <property type="component" value="Unassembled WGS sequence"/>
</dbReference>
<dbReference type="eggNOG" id="COG1455">
    <property type="taxonomic scope" value="Bacteria"/>
</dbReference>
<keyword evidence="4 8" id="KW-0762">Sugar transport</keyword>
<dbReference type="AlphaFoldDB" id="A0A0R2I6V0"/>
<feature type="transmembrane region" description="Helical" evidence="9">
    <location>
        <begin position="99"/>
        <end position="118"/>
    </location>
</feature>
<organism evidence="11 12">
    <name type="scientific">Carnobacterium divergens DSM 20623</name>
    <dbReference type="NCBI Taxonomy" id="1449336"/>
    <lineage>
        <taxon>Bacteria</taxon>
        <taxon>Bacillati</taxon>
        <taxon>Bacillota</taxon>
        <taxon>Bacilli</taxon>
        <taxon>Lactobacillales</taxon>
        <taxon>Carnobacteriaceae</taxon>
        <taxon>Carnobacterium</taxon>
    </lineage>
</organism>
<dbReference type="PIRSF" id="PIRSF006351">
    <property type="entry name" value="PTS_EIIC-Cellobiose"/>
    <property type="match status" value="1"/>
</dbReference>
<dbReference type="GO" id="GO:1901264">
    <property type="term" value="P:carbohydrate derivative transport"/>
    <property type="evidence" value="ECO:0007669"/>
    <property type="project" value="TreeGrafter"/>
</dbReference>
<keyword evidence="6 9" id="KW-1133">Transmembrane helix</keyword>
<comment type="function">
    <text evidence="8">The phosphoenolpyruvate-dependent sugar phosphotransferase system (PTS), a major carbohydrate active -transport system, catalyzes the phosphorylation of incoming sugar substrates concomitant with their translocation across the cell membrane.</text>
</comment>
<keyword evidence="12" id="KW-1185">Reference proteome</keyword>
<evidence type="ECO:0000256" key="1">
    <source>
        <dbReference type="ARBA" id="ARBA00004651"/>
    </source>
</evidence>
<feature type="transmembrane region" description="Helical" evidence="9">
    <location>
        <begin position="220"/>
        <end position="251"/>
    </location>
</feature>
<dbReference type="InterPro" id="IPR003352">
    <property type="entry name" value="PTS_EIIC"/>
</dbReference>
<dbReference type="InterPro" id="IPR004796">
    <property type="entry name" value="PTS_IIC_cello"/>
</dbReference>
<dbReference type="EMBL" id="JQBS01000006">
    <property type="protein sequence ID" value="KRN57540.1"/>
    <property type="molecule type" value="Genomic_DNA"/>
</dbReference>
<dbReference type="GO" id="GO:0008982">
    <property type="term" value="F:protein-N(PI)-phosphohistidine-sugar phosphotransferase activity"/>
    <property type="evidence" value="ECO:0007669"/>
    <property type="project" value="UniProtKB-UniRule"/>
</dbReference>
<dbReference type="PROSITE" id="PS51105">
    <property type="entry name" value="PTS_EIIC_TYPE_3"/>
    <property type="match status" value="1"/>
</dbReference>
<dbReference type="Pfam" id="PF02378">
    <property type="entry name" value="PTS_EIIC"/>
    <property type="match status" value="1"/>
</dbReference>
<comment type="subcellular location">
    <subcellularLocation>
        <location evidence="1">Cell membrane</location>
        <topology evidence="1">Multi-pass membrane protein</topology>
    </subcellularLocation>
</comment>
<accession>A0A0R2I6V0</accession>
<evidence type="ECO:0000256" key="3">
    <source>
        <dbReference type="ARBA" id="ARBA00022475"/>
    </source>
</evidence>
<evidence type="ECO:0000256" key="7">
    <source>
        <dbReference type="ARBA" id="ARBA00023136"/>
    </source>
</evidence>
<dbReference type="GO" id="GO:0005886">
    <property type="term" value="C:plasma membrane"/>
    <property type="evidence" value="ECO:0007669"/>
    <property type="project" value="UniProtKB-SubCell"/>
</dbReference>
<dbReference type="PANTHER" id="PTHR33989:SF4">
    <property type="entry name" value="PTS SYSTEM N,N'-DIACETYLCHITOBIOSE-SPECIFIC EIIC COMPONENT"/>
    <property type="match status" value="1"/>
</dbReference>
<dbReference type="RefSeq" id="WP_034572668.1">
    <property type="nucleotide sequence ID" value="NZ_JQBS01000006.1"/>
</dbReference>
<protein>
    <recommendedName>
        <fullName evidence="8">Permease IIC component</fullName>
    </recommendedName>
</protein>
<dbReference type="PATRIC" id="fig|1449336.4.peg.60"/>
<feature type="transmembrane region" description="Helical" evidence="9">
    <location>
        <begin position="29"/>
        <end position="49"/>
    </location>
</feature>
<feature type="transmembrane region" description="Helical" evidence="9">
    <location>
        <begin position="173"/>
        <end position="199"/>
    </location>
</feature>
<evidence type="ECO:0000256" key="6">
    <source>
        <dbReference type="ARBA" id="ARBA00022989"/>
    </source>
</evidence>
<evidence type="ECO:0000313" key="11">
    <source>
        <dbReference type="EMBL" id="KRN57540.1"/>
    </source>
</evidence>
<evidence type="ECO:0000256" key="8">
    <source>
        <dbReference type="PIRNR" id="PIRNR006351"/>
    </source>
</evidence>
<dbReference type="InterPro" id="IPR004501">
    <property type="entry name" value="PTS_EIIC_3"/>
</dbReference>
<proteinExistence type="predicted"/>
<keyword evidence="2 8" id="KW-0813">Transport</keyword>